<keyword evidence="4 7" id="KW-1133">Transmembrane helix</keyword>
<keyword evidence="3 7" id="KW-0812">Transmembrane</keyword>
<comment type="caution">
    <text evidence="8">The sequence shown here is derived from an EMBL/GenBank/DDBJ whole genome shotgun (WGS) entry which is preliminary data.</text>
</comment>
<feature type="transmembrane region" description="Helical" evidence="7">
    <location>
        <begin position="547"/>
        <end position="568"/>
    </location>
</feature>
<accession>A0A9P9WID6</accession>
<evidence type="ECO:0000256" key="4">
    <source>
        <dbReference type="ARBA" id="ARBA00022989"/>
    </source>
</evidence>
<comment type="subcellular location">
    <subcellularLocation>
        <location evidence="1">Membrane</location>
        <topology evidence="1">Multi-pass membrane protein</topology>
    </subcellularLocation>
</comment>
<protein>
    <submittedName>
        <fullName evidence="8">Uncharacterized protein</fullName>
    </submittedName>
</protein>
<dbReference type="Pfam" id="PF03062">
    <property type="entry name" value="MBOAT"/>
    <property type="match status" value="1"/>
</dbReference>
<feature type="transmembrane region" description="Helical" evidence="7">
    <location>
        <begin position="408"/>
        <end position="426"/>
    </location>
</feature>
<keyword evidence="5 7" id="KW-0472">Membrane</keyword>
<proteinExistence type="inferred from homology"/>
<gene>
    <name evidence="8" type="ORF">JX265_008128</name>
</gene>
<dbReference type="AlphaFoldDB" id="A0A9P9WID6"/>
<evidence type="ECO:0000256" key="2">
    <source>
        <dbReference type="ARBA" id="ARBA00010323"/>
    </source>
</evidence>
<dbReference type="GO" id="GO:0005783">
    <property type="term" value="C:endoplasmic reticulum"/>
    <property type="evidence" value="ECO:0007669"/>
    <property type="project" value="TreeGrafter"/>
</dbReference>
<sequence length="624" mass="71502">MGAFSFLRSVYDLDTLDTRFTNSSATPYKAIIDSRNDPGASKERAARFNGGKPKPSRWRTPEFLLYWPVVLFCIPYMLWVAYGVSTPSNPQYKKFERYLSPGWIPGRQIDASDAQYRTFRNNLPYMLALLVFHPLLRRLYNAVVHPITSRVPSSRPTLEEGDARLKQRASFDFGFAIIFLLALHGISAFKILAILYINYQIATTVPRKSIPIATWAFNIGILFANDIFKGYRLENIASFVSSPAGGLVGEETALVSWGRWLDSYGGIMSRWQILFNITVLRLISFNMDYYWSLDRRSYSPLEKKQLDPSALSERDRVSIPAQSKDFTFRNYIAYTIYAPLYLTGPIITFNDYISQLRYKPATIELSRTIRYGVRFALTLLTMEVMLHYDYIQAIAKASPSWGEYTAAQLSICSFLNLHLIWLKLLLPWRLFRLWSLVDGVDPPENMLRCVSNNYSTLAFWRSWHRSFNRWITRYLYIPLGGSSFASPGSVLRSIANYVLVFTFVALWHDIQLRLLIWGWLIVLFMLPEMLARVVFPARKWEKNPTAYRMLGCVGAVANDLMMIMANLVGFAVGLDGLKSITEGIFGDVSGFTFLVCALGAMFVAAQFMFEIRESEMRRGISLKC</sequence>
<dbReference type="InterPro" id="IPR004299">
    <property type="entry name" value="MBOAT_fam"/>
</dbReference>
<feature type="region of interest" description="Disordered" evidence="6">
    <location>
        <begin position="34"/>
        <end position="54"/>
    </location>
</feature>
<name>A0A9P9WID6_9PEZI</name>
<feature type="transmembrane region" description="Helical" evidence="7">
    <location>
        <begin position="173"/>
        <end position="197"/>
    </location>
</feature>
<evidence type="ECO:0000256" key="6">
    <source>
        <dbReference type="SAM" id="MobiDB-lite"/>
    </source>
</evidence>
<dbReference type="PANTHER" id="PTHR13285">
    <property type="entry name" value="ACYLTRANSFERASE"/>
    <property type="match status" value="1"/>
</dbReference>
<feature type="transmembrane region" description="Helical" evidence="7">
    <location>
        <begin position="514"/>
        <end position="535"/>
    </location>
</feature>
<dbReference type="GO" id="GO:0006506">
    <property type="term" value="P:GPI anchor biosynthetic process"/>
    <property type="evidence" value="ECO:0007669"/>
    <property type="project" value="TreeGrafter"/>
</dbReference>
<dbReference type="GO" id="GO:0008374">
    <property type="term" value="F:O-acyltransferase activity"/>
    <property type="evidence" value="ECO:0007669"/>
    <property type="project" value="TreeGrafter"/>
</dbReference>
<evidence type="ECO:0000256" key="7">
    <source>
        <dbReference type="SAM" id="Phobius"/>
    </source>
</evidence>
<dbReference type="EMBL" id="JAFIMR010000022">
    <property type="protein sequence ID" value="KAI1865081.1"/>
    <property type="molecule type" value="Genomic_DNA"/>
</dbReference>
<keyword evidence="9" id="KW-1185">Reference proteome</keyword>
<comment type="similarity">
    <text evidence="2">Belongs to the membrane-bound acyltransferase family.</text>
</comment>
<dbReference type="PANTHER" id="PTHR13285:SF18">
    <property type="entry name" value="PROTEIN-CYSTEINE N-PALMITOYLTRANSFERASE RASP"/>
    <property type="match status" value="1"/>
</dbReference>
<evidence type="ECO:0000256" key="1">
    <source>
        <dbReference type="ARBA" id="ARBA00004141"/>
    </source>
</evidence>
<feature type="compositionally biased region" description="Basic and acidic residues" evidence="6">
    <location>
        <begin position="34"/>
        <end position="46"/>
    </location>
</feature>
<feature type="transmembrane region" description="Helical" evidence="7">
    <location>
        <begin position="588"/>
        <end position="609"/>
    </location>
</feature>
<evidence type="ECO:0000256" key="3">
    <source>
        <dbReference type="ARBA" id="ARBA00022692"/>
    </source>
</evidence>
<evidence type="ECO:0000313" key="9">
    <source>
        <dbReference type="Proteomes" id="UP000829685"/>
    </source>
</evidence>
<dbReference type="GO" id="GO:0016020">
    <property type="term" value="C:membrane"/>
    <property type="evidence" value="ECO:0007669"/>
    <property type="project" value="UniProtKB-SubCell"/>
</dbReference>
<organism evidence="8 9">
    <name type="scientific">Neoarthrinium moseri</name>
    <dbReference type="NCBI Taxonomy" id="1658444"/>
    <lineage>
        <taxon>Eukaryota</taxon>
        <taxon>Fungi</taxon>
        <taxon>Dikarya</taxon>
        <taxon>Ascomycota</taxon>
        <taxon>Pezizomycotina</taxon>
        <taxon>Sordariomycetes</taxon>
        <taxon>Xylariomycetidae</taxon>
        <taxon>Amphisphaeriales</taxon>
        <taxon>Apiosporaceae</taxon>
        <taxon>Neoarthrinium</taxon>
    </lineage>
</organism>
<evidence type="ECO:0000313" key="8">
    <source>
        <dbReference type="EMBL" id="KAI1865081.1"/>
    </source>
</evidence>
<feature type="transmembrane region" description="Helical" evidence="7">
    <location>
        <begin position="331"/>
        <end position="350"/>
    </location>
</feature>
<reference evidence="8" key="1">
    <citation type="submission" date="2021-03" db="EMBL/GenBank/DDBJ databases">
        <title>Revisited historic fungal species revealed as producer of novel bioactive compounds through whole genome sequencing and comparative genomics.</title>
        <authorList>
            <person name="Vignolle G.A."/>
            <person name="Hochenegger N."/>
            <person name="Mach R.L."/>
            <person name="Mach-Aigner A.R."/>
            <person name="Javad Rahimi M."/>
            <person name="Salim K.A."/>
            <person name="Chan C.M."/>
            <person name="Lim L.B.L."/>
            <person name="Cai F."/>
            <person name="Druzhinina I.S."/>
            <person name="U'Ren J.M."/>
            <person name="Derntl C."/>
        </authorList>
    </citation>
    <scope>NUCLEOTIDE SEQUENCE</scope>
    <source>
        <strain evidence="8">TUCIM 5799</strain>
    </source>
</reference>
<evidence type="ECO:0000256" key="5">
    <source>
        <dbReference type="ARBA" id="ARBA00023136"/>
    </source>
</evidence>
<dbReference type="Proteomes" id="UP000829685">
    <property type="component" value="Unassembled WGS sequence"/>
</dbReference>
<dbReference type="InterPro" id="IPR051085">
    <property type="entry name" value="MB_O-acyltransferase"/>
</dbReference>
<feature type="transmembrane region" description="Helical" evidence="7">
    <location>
        <begin position="63"/>
        <end position="82"/>
    </location>
</feature>